<proteinExistence type="predicted"/>
<accession>D5E5F6</accession>
<organism evidence="1 2">
    <name type="scientific">Mycoplasma crocodyli (strain ATCC 51981 / MP145)</name>
    <dbReference type="NCBI Taxonomy" id="512564"/>
    <lineage>
        <taxon>Bacteria</taxon>
        <taxon>Bacillati</taxon>
        <taxon>Mycoplasmatota</taxon>
        <taxon>Mollicutes</taxon>
        <taxon>Mycoplasmataceae</taxon>
        <taxon>Mycoplasma</taxon>
    </lineage>
</organism>
<dbReference type="RefSeq" id="WP_013054792.1">
    <property type="nucleotide sequence ID" value="NC_014014.1"/>
</dbReference>
<reference evidence="2" key="1">
    <citation type="submission" date="2010-03" db="EMBL/GenBank/DDBJ databases">
        <title>The complete genome of Mycoplasma crocodyli MP145.</title>
        <authorList>
            <person name="Glass J.I."/>
            <person name="Durkin A.S."/>
            <person name="Hostetler J."/>
            <person name="Jackson J."/>
            <person name="Johnson J."/>
            <person name="May M.A."/>
            <person name="Paralanov V."/>
            <person name="Radune D."/>
            <person name="Szczypinski B."/>
            <person name="Brown D.R."/>
        </authorList>
    </citation>
    <scope>NUCLEOTIDE SEQUENCE [LARGE SCALE GENOMIC DNA]</scope>
    <source>
        <strain evidence="2">ATCC 51981 / MP145</strain>
    </source>
</reference>
<evidence type="ECO:0000313" key="2">
    <source>
        <dbReference type="Proteomes" id="UP000001845"/>
    </source>
</evidence>
<sequence length="142" mass="17234">MALIKRTKIEALEDALNFALVYFKKTNTCSIELHELFLLKKSNLAKRTVDSYYELIESKFVINNKPLFKNFFYYYSYEILKFEFLTKKSHKLFTENPYTSANKDEINSLKRDYYNSFIDELQKLELKHRYNNFLMDFLEIIK</sequence>
<dbReference type="EMBL" id="CP001991">
    <property type="protein sequence ID" value="ADE20016.1"/>
    <property type="molecule type" value="Genomic_DNA"/>
</dbReference>
<dbReference type="eggNOG" id="ENOG5031ZFG">
    <property type="taxonomic scope" value="Bacteria"/>
</dbReference>
<dbReference type="AlphaFoldDB" id="D5E5F6"/>
<dbReference type="OrthoDB" id="400440at2"/>
<gene>
    <name evidence="1" type="ordered locus">MCRO_0361</name>
</gene>
<dbReference type="HOGENOM" id="CLU_1813660_0_0_14"/>
<dbReference type="KEGG" id="mcd:MCRO_0361"/>
<keyword evidence="2" id="KW-1185">Reference proteome</keyword>
<name>D5E5F6_MYCCM</name>
<reference key="2">
    <citation type="submission" date="2010-03" db="EMBL/GenBank/DDBJ databases">
        <authorList>
            <person name="Ma Z."/>
            <person name="Wang X."/>
            <person name="Liu H."/>
        </authorList>
    </citation>
    <scope>NUCLEOTIDE SEQUENCE</scope>
    <source>
        <strain>MP145</strain>
    </source>
</reference>
<reference evidence="1 2" key="3">
    <citation type="journal article" date="2011" name="J. Bacteriol.">
        <title>Genome sequences of Mycoplasma alligatoris A21JP2T and Mycoplasma crocodyli MP145T.</title>
        <authorList>
            <person name="Brown D.R."/>
            <person name="Farmerie W.G."/>
            <person name="May M."/>
            <person name="Benders G.A."/>
            <person name="Durkin A.S."/>
            <person name="Hlavinka K."/>
            <person name="Hostetler J."/>
            <person name="Jackson J."/>
            <person name="Johnson J."/>
            <person name="Miller R.H."/>
            <person name="Paralanov V."/>
            <person name="Radune D."/>
            <person name="Szczypinski B."/>
            <person name="Glass J.I."/>
        </authorList>
    </citation>
    <scope>NUCLEOTIDE SEQUENCE [LARGE SCALE GENOMIC DNA]</scope>
    <source>
        <strain evidence="2">ATCC 51981 / MP145</strain>
    </source>
</reference>
<dbReference type="STRING" id="512564.MCRO_0361"/>
<dbReference type="Proteomes" id="UP000001845">
    <property type="component" value="Chromosome"/>
</dbReference>
<evidence type="ECO:0000313" key="1">
    <source>
        <dbReference type="EMBL" id="ADE20016.1"/>
    </source>
</evidence>
<protein>
    <submittedName>
        <fullName evidence="1">Uncharacterized protein</fullName>
    </submittedName>
</protein>